<keyword evidence="2" id="KW-1185">Reference proteome</keyword>
<proteinExistence type="predicted"/>
<gene>
    <name evidence="1" type="ORF">V2E39_17235</name>
</gene>
<sequence>MDIKKEKFNFYNFLIENGYEKEVIRERSGKIFCVVYQKEIEEKTWNALTVHQDKRFTATSITGNLEFKEQEQPTCIEAALTILEVIEKKVKN</sequence>
<evidence type="ECO:0000313" key="2">
    <source>
        <dbReference type="Proteomes" id="UP001350005"/>
    </source>
</evidence>
<reference evidence="1 2" key="1">
    <citation type="submission" date="2024-01" db="EMBL/GenBank/DDBJ databases">
        <title>Whole genome of Chryseobacterium arthrosphaerae NNCa 2741.</title>
        <authorList>
            <person name="Boriskina E.V."/>
            <person name="Gordinskaya N.A."/>
            <person name="Kropotov V.S."/>
            <person name="Alekseeva A.E."/>
            <person name="Makhova M.A."/>
            <person name="Kryazhev D.V."/>
            <person name="Shkurkina I.S."/>
        </authorList>
    </citation>
    <scope>NUCLEOTIDE SEQUENCE [LARGE SCALE GENOMIC DNA]</scope>
    <source>
        <strain evidence="1 2">NNCa 2741</strain>
    </source>
</reference>
<dbReference type="Proteomes" id="UP001350005">
    <property type="component" value="Unassembled WGS sequence"/>
</dbReference>
<accession>A0ABU7R2W2</accession>
<protein>
    <submittedName>
        <fullName evidence="1">Uncharacterized protein</fullName>
    </submittedName>
</protein>
<name>A0ABU7R2W2_9FLAO</name>
<dbReference type="EMBL" id="JAZGJU010000040">
    <property type="protein sequence ID" value="MEE6129148.1"/>
    <property type="molecule type" value="Genomic_DNA"/>
</dbReference>
<dbReference type="RefSeq" id="WP_330937456.1">
    <property type="nucleotide sequence ID" value="NZ_JAZGJU010000040.1"/>
</dbReference>
<comment type="caution">
    <text evidence="1">The sequence shown here is derived from an EMBL/GenBank/DDBJ whole genome shotgun (WGS) entry which is preliminary data.</text>
</comment>
<organism evidence="1 2">
    <name type="scientific">Chryseobacterium arthrosphaerae</name>
    <dbReference type="NCBI Taxonomy" id="651561"/>
    <lineage>
        <taxon>Bacteria</taxon>
        <taxon>Pseudomonadati</taxon>
        <taxon>Bacteroidota</taxon>
        <taxon>Flavobacteriia</taxon>
        <taxon>Flavobacteriales</taxon>
        <taxon>Weeksellaceae</taxon>
        <taxon>Chryseobacterium group</taxon>
        <taxon>Chryseobacterium</taxon>
    </lineage>
</organism>
<evidence type="ECO:0000313" key="1">
    <source>
        <dbReference type="EMBL" id="MEE6129148.1"/>
    </source>
</evidence>